<reference evidence="1 2" key="1">
    <citation type="journal article" date="2021" name="Nat. Plants">
        <title>The Taxus genome provides insights into paclitaxel biosynthesis.</title>
        <authorList>
            <person name="Xiong X."/>
            <person name="Gou J."/>
            <person name="Liao Q."/>
            <person name="Li Y."/>
            <person name="Zhou Q."/>
            <person name="Bi G."/>
            <person name="Li C."/>
            <person name="Du R."/>
            <person name="Wang X."/>
            <person name="Sun T."/>
            <person name="Guo L."/>
            <person name="Liang H."/>
            <person name="Lu P."/>
            <person name="Wu Y."/>
            <person name="Zhang Z."/>
            <person name="Ro D.K."/>
            <person name="Shang Y."/>
            <person name="Huang S."/>
            <person name="Yan J."/>
        </authorList>
    </citation>
    <scope>NUCLEOTIDE SEQUENCE [LARGE SCALE GENOMIC DNA]</scope>
    <source>
        <strain evidence="1">Ta-2019</strain>
    </source>
</reference>
<evidence type="ECO:0000313" key="2">
    <source>
        <dbReference type="Proteomes" id="UP000824469"/>
    </source>
</evidence>
<gene>
    <name evidence="1" type="ORF">KI387_021230</name>
</gene>
<keyword evidence="2" id="KW-1185">Reference proteome</keyword>
<dbReference type="Proteomes" id="UP000824469">
    <property type="component" value="Unassembled WGS sequence"/>
</dbReference>
<evidence type="ECO:0000313" key="1">
    <source>
        <dbReference type="EMBL" id="KAH9319461.1"/>
    </source>
</evidence>
<comment type="caution">
    <text evidence="1">The sequence shown here is derived from an EMBL/GenBank/DDBJ whole genome shotgun (WGS) entry which is preliminary data.</text>
</comment>
<protein>
    <submittedName>
        <fullName evidence="1">Uncharacterized protein</fullName>
    </submittedName>
</protein>
<organism evidence="1 2">
    <name type="scientific">Taxus chinensis</name>
    <name type="common">Chinese yew</name>
    <name type="synonym">Taxus wallichiana var. chinensis</name>
    <dbReference type="NCBI Taxonomy" id="29808"/>
    <lineage>
        <taxon>Eukaryota</taxon>
        <taxon>Viridiplantae</taxon>
        <taxon>Streptophyta</taxon>
        <taxon>Embryophyta</taxon>
        <taxon>Tracheophyta</taxon>
        <taxon>Spermatophyta</taxon>
        <taxon>Pinopsida</taxon>
        <taxon>Pinidae</taxon>
        <taxon>Conifers II</taxon>
        <taxon>Cupressales</taxon>
        <taxon>Taxaceae</taxon>
        <taxon>Taxus</taxon>
    </lineage>
</organism>
<sequence>MNSCVFLQDLTASDVGLFEGVSAVKSLKILSLTTSPEFADLPFLTLLGSFPDLEELKLTATFIQDMAVDKILSTKDGSGNRKGVITLDLSKSQTSICRNITRDGSTR</sequence>
<accession>A0AA38LD03</accession>
<feature type="non-terminal residue" evidence="1">
    <location>
        <position position="107"/>
    </location>
</feature>
<dbReference type="EMBL" id="JAHRHJ020000004">
    <property type="protein sequence ID" value="KAH9319461.1"/>
    <property type="molecule type" value="Genomic_DNA"/>
</dbReference>
<dbReference type="AlphaFoldDB" id="A0AA38LD03"/>
<proteinExistence type="predicted"/>
<name>A0AA38LD03_TAXCH</name>